<keyword evidence="5 7" id="KW-0975">Bacterial flagellum</keyword>
<dbReference type="PRINTS" id="PR01008">
    <property type="entry name" value="FLGLRINGFLGH"/>
</dbReference>
<comment type="subunit">
    <text evidence="7">The basal body constitutes a major portion of the flagellar organelle and consists of four rings (L,P,S, and M) mounted on a central rod.</text>
</comment>
<dbReference type="AlphaFoldDB" id="V2RN01"/>
<proteinExistence type="inferred from homology"/>
<dbReference type="KEGG" id="msch:N508_000912"/>
<reference evidence="8" key="3">
    <citation type="submission" date="2022-06" db="EMBL/GenBank/DDBJ databases">
        <title>Resources to Facilitate Use of the Altered Schaedler Flora (ASF) Mouse Model to Study Microbiome Function.</title>
        <authorList>
            <person name="Proctor A."/>
            <person name="Parvinroo S."/>
            <person name="Richie T."/>
            <person name="Jia X."/>
            <person name="Lee S.T.M."/>
            <person name="Karp P.D."/>
            <person name="Paley S."/>
            <person name="Kostic A.D."/>
            <person name="Pierre J.F."/>
            <person name="Wannemuehler M.J."/>
            <person name="Phillips G.J."/>
        </authorList>
    </citation>
    <scope>NUCLEOTIDE SEQUENCE</scope>
    <source>
        <strain evidence="8">ASF457</strain>
    </source>
</reference>
<evidence type="ECO:0000313" key="9">
    <source>
        <dbReference type="Proteomes" id="UP000017429"/>
    </source>
</evidence>
<evidence type="ECO:0000313" key="8">
    <source>
        <dbReference type="EMBL" id="USF23845.1"/>
    </source>
</evidence>
<dbReference type="PANTHER" id="PTHR34933">
    <property type="entry name" value="FLAGELLAR L-RING PROTEIN"/>
    <property type="match status" value="1"/>
</dbReference>
<dbReference type="PANTHER" id="PTHR34933:SF1">
    <property type="entry name" value="FLAGELLAR L-RING PROTEIN"/>
    <property type="match status" value="1"/>
</dbReference>
<name>V2RN01_9BACT</name>
<keyword evidence="8" id="KW-0969">Cilium</keyword>
<sequence length="268" mass="28528">MLSVSIGISFAYIFAGRYYILYLGGEYMKKTILLLTVMLAALSGCASKGYDDVITSIPSSGYKSEIEAYKMQEAEMNKPNPSLWSDVGSSGTIFLDYKARRIGDVVIVKIEEDSSASNSTNNSASKSTTYNASITAMLGLPTNMGITNFLGSGAAFQPTIAATTGNNHQGQGSSRKADSFTATIAARIVDIMPSGNLVIEGNREIIIDQEKQTITLKGIVRQKDIDAANTVSSSAIADAQITYTGAGALSQATKKGWLGKVIDVIWPF</sequence>
<dbReference type="InterPro" id="IPR000527">
    <property type="entry name" value="Flag_Lring"/>
</dbReference>
<dbReference type="GO" id="GO:0003774">
    <property type="term" value="F:cytoskeletal motor activity"/>
    <property type="evidence" value="ECO:0007669"/>
    <property type="project" value="InterPro"/>
</dbReference>
<dbReference type="Proteomes" id="UP000017429">
    <property type="component" value="Chromosome"/>
</dbReference>
<reference evidence="8" key="2">
    <citation type="submission" date="2022-05" db="EMBL/GenBank/DDBJ databases">
        <authorList>
            <person name="Proctor A.L."/>
            <person name="Phillips G.J."/>
            <person name="Wannemuehler M.J."/>
        </authorList>
    </citation>
    <scope>NUCLEOTIDE SEQUENCE</scope>
    <source>
        <strain evidence="8">ASF457</strain>
    </source>
</reference>
<evidence type="ECO:0000256" key="3">
    <source>
        <dbReference type="ARBA" id="ARBA00022729"/>
    </source>
</evidence>
<keyword evidence="4 7" id="KW-0472">Membrane</keyword>
<keyword evidence="3" id="KW-0732">Signal</keyword>
<accession>V2RN01</accession>
<comment type="function">
    <text evidence="1 7">Assembles around the rod to form the L-ring and probably protects the motor/basal body from shearing forces during rotation.</text>
</comment>
<reference evidence="8" key="1">
    <citation type="journal article" date="2014" name="Genome Announc.">
        <title>Draft genome sequences of the altered schaedler flora, a defined bacterial community from gnotobiotic mice.</title>
        <authorList>
            <person name="Wannemuehler M.J."/>
            <person name="Overstreet A.M."/>
            <person name="Ward D.V."/>
            <person name="Phillips G.J."/>
        </authorList>
    </citation>
    <scope>NUCLEOTIDE SEQUENCE</scope>
    <source>
        <strain evidence="8">ASF457</strain>
    </source>
</reference>
<organism evidence="8 9">
    <name type="scientific">Mucispirillum schaedleri ASF457</name>
    <dbReference type="NCBI Taxonomy" id="1379858"/>
    <lineage>
        <taxon>Bacteria</taxon>
        <taxon>Pseudomonadati</taxon>
        <taxon>Deferribacterota</taxon>
        <taxon>Deferribacteres</taxon>
        <taxon>Deferribacterales</taxon>
        <taxon>Mucispirillaceae</taxon>
        <taxon>Mucispirillum</taxon>
    </lineage>
</organism>
<evidence type="ECO:0000256" key="6">
    <source>
        <dbReference type="ARBA" id="ARBA00023237"/>
    </source>
</evidence>
<protein>
    <recommendedName>
        <fullName evidence="7">Flagellar L-ring protein</fullName>
    </recommendedName>
    <alternativeName>
        <fullName evidence="7">Basal body L-ring protein</fullName>
    </alternativeName>
</protein>
<dbReference type="eggNOG" id="COG2063">
    <property type="taxonomic scope" value="Bacteria"/>
</dbReference>
<keyword evidence="8" id="KW-0282">Flagellum</keyword>
<dbReference type="GO" id="GO:0071973">
    <property type="term" value="P:bacterial-type flagellum-dependent cell motility"/>
    <property type="evidence" value="ECO:0007669"/>
    <property type="project" value="InterPro"/>
</dbReference>
<keyword evidence="9" id="KW-1185">Reference proteome</keyword>
<keyword evidence="8" id="KW-0966">Cell projection</keyword>
<evidence type="ECO:0000256" key="4">
    <source>
        <dbReference type="ARBA" id="ARBA00023136"/>
    </source>
</evidence>
<comment type="subcellular location">
    <subcellularLocation>
        <location evidence="7">Cell outer membrane</location>
    </subcellularLocation>
    <subcellularLocation>
        <location evidence="7">Bacterial flagellum basal body</location>
    </subcellularLocation>
</comment>
<evidence type="ECO:0000256" key="5">
    <source>
        <dbReference type="ARBA" id="ARBA00023143"/>
    </source>
</evidence>
<gene>
    <name evidence="7 8" type="primary">flgH</name>
    <name evidence="8" type="ORF">N508_000912</name>
</gene>
<dbReference type="EMBL" id="CP097562">
    <property type="protein sequence ID" value="USF23845.1"/>
    <property type="molecule type" value="Genomic_DNA"/>
</dbReference>
<comment type="similarity">
    <text evidence="2 7">Belongs to the FlgH family.</text>
</comment>
<evidence type="ECO:0000256" key="2">
    <source>
        <dbReference type="ARBA" id="ARBA00006929"/>
    </source>
</evidence>
<evidence type="ECO:0000256" key="7">
    <source>
        <dbReference type="HAMAP-Rule" id="MF_00415"/>
    </source>
</evidence>
<keyword evidence="6 7" id="KW-0998">Cell outer membrane</keyword>
<dbReference type="Pfam" id="PF02107">
    <property type="entry name" value="FlgH"/>
    <property type="match status" value="1"/>
</dbReference>
<evidence type="ECO:0000256" key="1">
    <source>
        <dbReference type="ARBA" id="ARBA00002591"/>
    </source>
</evidence>
<dbReference type="GO" id="GO:0009279">
    <property type="term" value="C:cell outer membrane"/>
    <property type="evidence" value="ECO:0007669"/>
    <property type="project" value="UniProtKB-SubCell"/>
</dbReference>
<dbReference type="HAMAP" id="MF_00415">
    <property type="entry name" value="FlgH"/>
    <property type="match status" value="1"/>
</dbReference>
<dbReference type="GO" id="GO:0009427">
    <property type="term" value="C:bacterial-type flagellum basal body, distal rod, L ring"/>
    <property type="evidence" value="ECO:0007669"/>
    <property type="project" value="InterPro"/>
</dbReference>